<dbReference type="Pfam" id="PF11658">
    <property type="entry name" value="CBP_BcsG"/>
    <property type="match status" value="1"/>
</dbReference>
<name>A0A4R1PQZ2_9GAMM</name>
<sequence>MSHAEQLLPGSVQSSSAWAGLGAWNLYFLLKLLLLWQGLLNFHVLPNLLFAGVLLLPLRHDWPRRLRRWLAMPVAVALFYHDTWLPPLERLAALADVLDFSAEYLLELAGRLVNWQLLGLCLLLVVAYCLLAPWLRLTSISVIGMLWLALQSLPGASGLTSAANAGATAATGPLDGHGPGIQAGTAGNEPVDGRVLDVYLERFYRGEAGRRTHFVPAAAGSAPFDLLLLNICSLAWSDLQTSGLSGHPLLQRMDIVFDEFNSASAYSGPAVIRLLRASCGQTSHAGLYQPPDEQCLLFENLKTLGFGTEMLLNHNGRFDGFLQEVQAEGRMPAPMALTNRLRHRMVGFDGSPIWRDQEVLGGWWQQRRGLDRPRVALFYNSISLHDGNRRVHESGRTQRADYASRARQLLDDLSAFIEELQRSGRRVVLVLVPEHGAALHGDRMQIAGMREIPSPAITHVPVGVKLIGMSAPPRGEPLHVREPSSYLALSELIARLHEGRADGSEGIDWTTLLDGLPQTPRVAENAGTVVLDYQGSTYIRIKNEWLPYPQ</sequence>
<feature type="transmembrane region" description="Helical" evidence="1">
    <location>
        <begin position="34"/>
        <end position="56"/>
    </location>
</feature>
<accession>A0A4R1PQZ2</accession>
<reference evidence="2 3" key="1">
    <citation type="submission" date="2019-03" db="EMBL/GenBank/DDBJ databases">
        <title>Genomic Encyclopedia of Type Strains, Phase IV (KMG-IV): sequencing the most valuable type-strain genomes for metagenomic binning, comparative biology and taxonomic classification.</title>
        <authorList>
            <person name="Goeker M."/>
        </authorList>
    </citation>
    <scope>NUCLEOTIDE SEQUENCE [LARGE SCALE GENOMIC DNA]</scope>
    <source>
        <strain evidence="2 3">DSM 2286</strain>
    </source>
</reference>
<dbReference type="EMBL" id="SMMU01000002">
    <property type="protein sequence ID" value="TCL34034.1"/>
    <property type="molecule type" value="Genomic_DNA"/>
</dbReference>
<evidence type="ECO:0000256" key="1">
    <source>
        <dbReference type="SAM" id="Phobius"/>
    </source>
</evidence>
<organism evidence="2 3">
    <name type="scientific">Azotobacter chroococcum</name>
    <dbReference type="NCBI Taxonomy" id="353"/>
    <lineage>
        <taxon>Bacteria</taxon>
        <taxon>Pseudomonadati</taxon>
        <taxon>Pseudomonadota</taxon>
        <taxon>Gammaproteobacteria</taxon>
        <taxon>Pseudomonadales</taxon>
        <taxon>Pseudomonadaceae</taxon>
        <taxon>Azotobacter</taxon>
    </lineage>
</organism>
<dbReference type="NCBIfam" id="TIGR03368">
    <property type="entry name" value="cellulose_yhjU"/>
    <property type="match status" value="1"/>
</dbReference>
<dbReference type="RefSeq" id="WP_131299008.1">
    <property type="nucleotide sequence ID" value="NZ_JBHLST010000003.1"/>
</dbReference>
<feature type="transmembrane region" description="Helical" evidence="1">
    <location>
        <begin position="115"/>
        <end position="135"/>
    </location>
</feature>
<proteinExistence type="predicted"/>
<keyword evidence="1" id="KW-1133">Transmembrane helix</keyword>
<gene>
    <name evidence="2" type="ORF">EV691_1027</name>
</gene>
<dbReference type="Proteomes" id="UP000295169">
    <property type="component" value="Unassembled WGS sequence"/>
</dbReference>
<dbReference type="InterPro" id="IPR017744">
    <property type="entry name" value="BcsG"/>
</dbReference>
<dbReference type="InterPro" id="IPR017850">
    <property type="entry name" value="Alkaline_phosphatase_core_sf"/>
</dbReference>
<keyword evidence="1" id="KW-0812">Transmembrane</keyword>
<keyword evidence="1" id="KW-0472">Membrane</keyword>
<evidence type="ECO:0000313" key="2">
    <source>
        <dbReference type="EMBL" id="TCL34034.1"/>
    </source>
</evidence>
<dbReference type="AlphaFoldDB" id="A0A4R1PQZ2"/>
<comment type="caution">
    <text evidence="2">The sequence shown here is derived from an EMBL/GenBank/DDBJ whole genome shotgun (WGS) entry which is preliminary data.</text>
</comment>
<evidence type="ECO:0000313" key="3">
    <source>
        <dbReference type="Proteomes" id="UP000295169"/>
    </source>
</evidence>
<dbReference type="Gene3D" id="3.40.720.10">
    <property type="entry name" value="Alkaline Phosphatase, subunit A"/>
    <property type="match status" value="1"/>
</dbReference>
<protein>
    <submittedName>
        <fullName evidence="2">Cellulose synthase operon protein YhjU</fullName>
    </submittedName>
</protein>